<comment type="subcellular location">
    <subcellularLocation>
        <location evidence="1">Cell membrane</location>
        <topology evidence="1">Lipid-anchor</topology>
    </subcellularLocation>
</comment>
<keyword evidence="7 10" id="KW-0449">Lipoprotein</keyword>
<evidence type="ECO:0000256" key="1">
    <source>
        <dbReference type="ARBA" id="ARBA00004193"/>
    </source>
</evidence>
<dbReference type="AlphaFoldDB" id="A0A6A8PZ40"/>
<dbReference type="PROSITE" id="PS51257">
    <property type="entry name" value="PROKAR_LIPOPROTEIN"/>
    <property type="match status" value="1"/>
</dbReference>
<organism evidence="10">
    <name type="scientific">Metamycoplasma hominis</name>
    <name type="common">Mycoplasma hominis</name>
    <dbReference type="NCBI Taxonomy" id="2098"/>
    <lineage>
        <taxon>Bacteria</taxon>
        <taxon>Bacillati</taxon>
        <taxon>Mycoplasmatota</taxon>
        <taxon>Mycoplasmoidales</taxon>
        <taxon>Metamycoplasmataceae</taxon>
        <taxon>Metamycoplasma</taxon>
    </lineage>
</organism>
<comment type="caution">
    <text evidence="10">The sequence shown here is derived from an EMBL/GenBank/DDBJ whole genome shotgun (WGS) entry which is preliminary data.</text>
</comment>
<reference evidence="10" key="1">
    <citation type="submission" date="2019-11" db="EMBL/GenBank/DDBJ databases">
        <title>Draft genome sequence of Mycoplasma hominis strain MH-1.</title>
        <authorList>
            <person name="Ruan Z."/>
            <person name="Zhang J."/>
            <person name="Xie X."/>
        </authorList>
    </citation>
    <scope>NUCLEOTIDE SEQUENCE</scope>
    <source>
        <strain evidence="10">MH-1</strain>
    </source>
</reference>
<evidence type="ECO:0000256" key="7">
    <source>
        <dbReference type="ARBA" id="ARBA00023288"/>
    </source>
</evidence>
<evidence type="ECO:0000256" key="6">
    <source>
        <dbReference type="ARBA" id="ARBA00023139"/>
    </source>
</evidence>
<evidence type="ECO:0000256" key="9">
    <source>
        <dbReference type="SAM" id="SignalP"/>
    </source>
</evidence>
<keyword evidence="5" id="KW-0472">Membrane</keyword>
<sequence length="353" mass="40549">MKKSKKILLTIGIAFPLLASTPLVAAGCVETNKPEDKKPGTTPEKKPEDKKPGTTPEKKSEGETTIENIINKHKEIKDDELNNTKSLLDQFKKSIEERTNQAVLNEAKNQLNSALKHAVKINTKSFNFNQKFNFNKEYVKGLEATKGNDLNVIKEITFKLNSFINLATSQKPKTATEIQNHVEGEVHGLNDLILKLDDFVSEYVEETFNDIDEAGLISSIDNWIDMVKDFIKESKNPSESLYFKLKYLKSQTKTFYEQKMESWANKVSDLLIEKGYDLLDKIAHIETYYSEKKMPMVESLAKYREELEDCLNKFAELDETNAVEKQLELSKKLYDLITKIQKELNNEYNEDLK</sequence>
<feature type="chain" id="PRO_5025501386" evidence="9">
    <location>
        <begin position="26"/>
        <end position="353"/>
    </location>
</feature>
<evidence type="ECO:0000256" key="3">
    <source>
        <dbReference type="ARBA" id="ARBA00022729"/>
    </source>
</evidence>
<evidence type="ECO:0000256" key="5">
    <source>
        <dbReference type="ARBA" id="ARBA00023136"/>
    </source>
</evidence>
<evidence type="ECO:0000256" key="8">
    <source>
        <dbReference type="SAM" id="MobiDB-lite"/>
    </source>
</evidence>
<accession>A0A6A8PZ40</accession>
<dbReference type="InterPro" id="IPR049890">
    <property type="entry name" value="VlpA-F-like_signal"/>
</dbReference>
<evidence type="ECO:0000256" key="4">
    <source>
        <dbReference type="ARBA" id="ARBA00022737"/>
    </source>
</evidence>
<feature type="region of interest" description="Disordered" evidence="8">
    <location>
        <begin position="30"/>
        <end position="64"/>
    </location>
</feature>
<evidence type="ECO:0000313" key="10">
    <source>
        <dbReference type="EMBL" id="MTH75930.1"/>
    </source>
</evidence>
<protein>
    <submittedName>
        <fullName evidence="10">Variable surface lipoprotein</fullName>
    </submittedName>
</protein>
<dbReference type="EMBL" id="WMLC01000037">
    <property type="protein sequence ID" value="MTH75930.1"/>
    <property type="molecule type" value="Genomic_DNA"/>
</dbReference>
<dbReference type="RefSeq" id="WP_160331786.1">
    <property type="nucleotide sequence ID" value="NZ_CP055148.1"/>
</dbReference>
<keyword evidence="3 9" id="KW-0732">Signal</keyword>
<dbReference type="GO" id="GO:0005886">
    <property type="term" value="C:plasma membrane"/>
    <property type="evidence" value="ECO:0007669"/>
    <property type="project" value="UniProtKB-SubCell"/>
</dbReference>
<keyword evidence="4" id="KW-0677">Repeat</keyword>
<feature type="compositionally biased region" description="Basic and acidic residues" evidence="8">
    <location>
        <begin position="32"/>
        <end position="62"/>
    </location>
</feature>
<proteinExistence type="predicted"/>
<dbReference type="NCBIfam" id="NF033817">
    <property type="entry name" value="Mplas_variab_LP"/>
    <property type="match status" value="1"/>
</dbReference>
<keyword evidence="2" id="KW-1003">Cell membrane</keyword>
<name>A0A6A8PZ40_METHO</name>
<gene>
    <name evidence="10" type="ORF">GLX26_02270</name>
</gene>
<keyword evidence="6" id="KW-0564">Palmitate</keyword>
<feature type="signal peptide" evidence="9">
    <location>
        <begin position="1"/>
        <end position="25"/>
    </location>
</feature>
<evidence type="ECO:0000256" key="2">
    <source>
        <dbReference type="ARBA" id="ARBA00022475"/>
    </source>
</evidence>